<name>A0A081CR44_9HYPH</name>
<protein>
    <recommendedName>
        <fullName evidence="5">Alpha-1,2-fucosyltransferase</fullName>
    </recommendedName>
</protein>
<evidence type="ECO:0000313" key="3">
    <source>
        <dbReference type="EMBL" id="GAK69140.1"/>
    </source>
</evidence>
<proteinExistence type="predicted"/>
<evidence type="ECO:0000256" key="1">
    <source>
        <dbReference type="ARBA" id="ARBA00022676"/>
    </source>
</evidence>
<evidence type="ECO:0000256" key="2">
    <source>
        <dbReference type="ARBA" id="ARBA00022679"/>
    </source>
</evidence>
<reference evidence="3 4" key="1">
    <citation type="submission" date="2014-08" db="EMBL/GenBank/DDBJ databases">
        <title>Whole genome shotgun sequence of Rhizobium rubi NBRC 13261.</title>
        <authorList>
            <person name="Katano-Makiyama Y."/>
            <person name="Hosoyama A."/>
            <person name="Hashimoto M."/>
            <person name="Hosoyama Y."/>
            <person name="Noguchi M."/>
            <person name="Tsuchikane K."/>
            <person name="Uohara A."/>
            <person name="Ohji S."/>
            <person name="Ichikawa N."/>
            <person name="Kimura A."/>
            <person name="Yamazoe A."/>
            <person name="Fujita N."/>
        </authorList>
    </citation>
    <scope>NUCLEOTIDE SEQUENCE [LARGE SCALE GENOMIC DNA]</scope>
    <source>
        <strain evidence="3 4">NBRC 13261</strain>
    </source>
</reference>
<dbReference type="InterPro" id="IPR002516">
    <property type="entry name" value="Glyco_trans_11"/>
</dbReference>
<evidence type="ECO:0000313" key="4">
    <source>
        <dbReference type="Proteomes" id="UP000028701"/>
    </source>
</evidence>
<gene>
    <name evidence="3" type="ORF">RRU01S_03_03120</name>
</gene>
<dbReference type="GO" id="GO:0008107">
    <property type="term" value="F:galactoside 2-alpha-L-fucosyltransferase activity"/>
    <property type="evidence" value="ECO:0007669"/>
    <property type="project" value="InterPro"/>
</dbReference>
<dbReference type="Pfam" id="PF01531">
    <property type="entry name" value="Glyco_transf_11"/>
    <property type="match status" value="1"/>
</dbReference>
<dbReference type="GO" id="GO:0016020">
    <property type="term" value="C:membrane"/>
    <property type="evidence" value="ECO:0007669"/>
    <property type="project" value="InterPro"/>
</dbReference>
<keyword evidence="2" id="KW-0808">Transferase</keyword>
<dbReference type="CDD" id="cd11301">
    <property type="entry name" value="Fut1_Fut2_like"/>
    <property type="match status" value="1"/>
</dbReference>
<dbReference type="PANTHER" id="PTHR11927:SF9">
    <property type="entry name" value="L-FUCOSYLTRANSFERASE"/>
    <property type="match status" value="1"/>
</dbReference>
<dbReference type="eggNOG" id="ENOG502ZC3Y">
    <property type="taxonomic scope" value="Bacteria"/>
</dbReference>
<dbReference type="AlphaFoldDB" id="A0A081CR44"/>
<evidence type="ECO:0008006" key="5">
    <source>
        <dbReference type="Google" id="ProtNLM"/>
    </source>
</evidence>
<organism evidence="3 4">
    <name type="scientific">Agrobacterium rubi TR3 = NBRC 13261</name>
    <dbReference type="NCBI Taxonomy" id="1368415"/>
    <lineage>
        <taxon>Bacteria</taxon>
        <taxon>Pseudomonadati</taxon>
        <taxon>Pseudomonadota</taxon>
        <taxon>Alphaproteobacteria</taxon>
        <taxon>Hyphomicrobiales</taxon>
        <taxon>Rhizobiaceae</taxon>
        <taxon>Rhizobium/Agrobacterium group</taxon>
        <taxon>Agrobacterium</taxon>
    </lineage>
</organism>
<dbReference type="Proteomes" id="UP000028701">
    <property type="component" value="Unassembled WGS sequence"/>
</dbReference>
<accession>A0A081CR44</accession>
<keyword evidence="1" id="KW-0328">Glycosyltransferase</keyword>
<dbReference type="GO" id="GO:0005975">
    <property type="term" value="P:carbohydrate metabolic process"/>
    <property type="evidence" value="ECO:0007669"/>
    <property type="project" value="InterPro"/>
</dbReference>
<dbReference type="EMBL" id="BBJU01000003">
    <property type="protein sequence ID" value="GAK69140.1"/>
    <property type="molecule type" value="Genomic_DNA"/>
</dbReference>
<comment type="caution">
    <text evidence="3">The sequence shown here is derived from an EMBL/GenBank/DDBJ whole genome shotgun (WGS) entry which is preliminary data.</text>
</comment>
<dbReference type="PANTHER" id="PTHR11927">
    <property type="entry name" value="GALACTOSIDE 2-L-FUCOSYLTRANSFERASE"/>
    <property type="match status" value="1"/>
</dbReference>
<sequence length="105" mass="12297">MQKMADRIHGSTFFVFSDDVAWARQNLPVIGEMFFVEPQSDGRDGEDMHLMASCRSHIIANSTFSWWGAWLNPRHDKHVLAPKHWFRSQKHDDSDLVPSEWERLS</sequence>